<feature type="domain" description="DUF2786" evidence="1">
    <location>
        <begin position="7"/>
        <end position="43"/>
    </location>
</feature>
<organism evidence="3 4">
    <name type="scientific">Thauera phenylacetica B4P</name>
    <dbReference type="NCBI Taxonomy" id="1234382"/>
    <lineage>
        <taxon>Bacteria</taxon>
        <taxon>Pseudomonadati</taxon>
        <taxon>Pseudomonadota</taxon>
        <taxon>Betaproteobacteria</taxon>
        <taxon>Rhodocyclales</taxon>
        <taxon>Zoogloeaceae</taxon>
        <taxon>Thauera</taxon>
    </lineage>
</organism>
<dbReference type="AlphaFoldDB" id="N6ZVV3"/>
<protein>
    <submittedName>
        <fullName evidence="3">Putative phage associated protein</fullName>
    </submittedName>
</protein>
<feature type="domain" description="DUF7168" evidence="2">
    <location>
        <begin position="56"/>
        <end position="189"/>
    </location>
</feature>
<dbReference type="Pfam" id="PF10979">
    <property type="entry name" value="DUF2786"/>
    <property type="match status" value="1"/>
</dbReference>
<dbReference type="InterPro" id="IPR055592">
    <property type="entry name" value="DUF7168"/>
</dbReference>
<evidence type="ECO:0000259" key="2">
    <source>
        <dbReference type="Pfam" id="PF23771"/>
    </source>
</evidence>
<evidence type="ECO:0000313" key="3">
    <source>
        <dbReference type="EMBL" id="ENO98612.1"/>
    </source>
</evidence>
<sequence length="230" mass="24718">MDKRDDILAKIRKCMDLAKSGSEHEAAAALRQAQKLMEMHQVSSVEMLAAGVGESKAKSGAVARPAKWESDLAGRVARAFGCKLIFIRSCWDVAHWLFVGVAPANEIAAYSFEVLLRQALKARGEFIATTLKRIKKSNKTRRADLFSESWVYAACANVAAPTPPEGAKSAIDAHMQLHHPSLGELDVADRNAGRNLSAKDEAALVAGRLSGRGARLHAGVATTSNLMLEG</sequence>
<comment type="caution">
    <text evidence="3">The sequence shown here is derived from an EMBL/GenBank/DDBJ whole genome shotgun (WGS) entry which is preliminary data.</text>
</comment>
<dbReference type="OrthoDB" id="7275531at2"/>
<gene>
    <name evidence="3" type="ORF">C667_02868</name>
</gene>
<accession>N6ZVV3</accession>
<dbReference type="InterPro" id="IPR016868">
    <property type="entry name" value="Phage_B3_Orf5"/>
</dbReference>
<dbReference type="Proteomes" id="UP000013047">
    <property type="component" value="Unassembled WGS sequence"/>
</dbReference>
<dbReference type="EMBL" id="AMXF01000008">
    <property type="protein sequence ID" value="ENO98612.1"/>
    <property type="molecule type" value="Genomic_DNA"/>
</dbReference>
<reference evidence="3 4" key="1">
    <citation type="submission" date="2012-09" db="EMBL/GenBank/DDBJ databases">
        <title>Draft Genome Sequences of 6 Strains from Genus Thauera.</title>
        <authorList>
            <person name="Liu B."/>
            <person name="Shapleigh J.P."/>
            <person name="Frostegard A.H."/>
        </authorList>
    </citation>
    <scope>NUCLEOTIDE SEQUENCE [LARGE SCALE GENOMIC DNA]</scope>
    <source>
        <strain evidence="3 4">B4P</strain>
    </source>
</reference>
<dbReference type="PIRSF" id="PIRSF028111">
    <property type="entry name" value="UCP028111"/>
    <property type="match status" value="1"/>
</dbReference>
<name>N6ZVV3_9RHOO</name>
<keyword evidence="4" id="KW-1185">Reference proteome</keyword>
<evidence type="ECO:0000259" key="1">
    <source>
        <dbReference type="Pfam" id="PF10979"/>
    </source>
</evidence>
<proteinExistence type="predicted"/>
<dbReference type="Pfam" id="PF23771">
    <property type="entry name" value="DUF7168"/>
    <property type="match status" value="1"/>
</dbReference>
<evidence type="ECO:0000313" key="4">
    <source>
        <dbReference type="Proteomes" id="UP000013047"/>
    </source>
</evidence>
<dbReference type="InterPro" id="IPR024498">
    <property type="entry name" value="DUF2786"/>
</dbReference>
<dbReference type="RefSeq" id="WP_004356631.1">
    <property type="nucleotide sequence ID" value="NZ_AMXF01000008.1"/>
</dbReference>